<evidence type="ECO:0000313" key="2">
    <source>
        <dbReference type="Proteomes" id="UP000790709"/>
    </source>
</evidence>
<accession>A0ACB8BMA8</accession>
<name>A0ACB8BMA8_9AGAM</name>
<comment type="caution">
    <text evidence="1">The sequence shown here is derived from an EMBL/GenBank/DDBJ whole genome shotgun (WGS) entry which is preliminary data.</text>
</comment>
<organism evidence="1 2">
    <name type="scientific">Leucogyrophana mollusca</name>
    <dbReference type="NCBI Taxonomy" id="85980"/>
    <lineage>
        <taxon>Eukaryota</taxon>
        <taxon>Fungi</taxon>
        <taxon>Dikarya</taxon>
        <taxon>Basidiomycota</taxon>
        <taxon>Agaricomycotina</taxon>
        <taxon>Agaricomycetes</taxon>
        <taxon>Agaricomycetidae</taxon>
        <taxon>Boletales</taxon>
        <taxon>Boletales incertae sedis</taxon>
        <taxon>Leucogyrophana</taxon>
    </lineage>
</organism>
<gene>
    <name evidence="1" type="ORF">BV22DRAFT_1033389</name>
</gene>
<proteinExistence type="predicted"/>
<sequence length="67" mass="7503">MTTLQAICTYVHSRESCWLIFHCIMVVSPITGRNLIVSFWTFLQGDAQFSVMQGAASYMGPQSSTPR</sequence>
<reference evidence="1" key="1">
    <citation type="journal article" date="2021" name="New Phytol.">
        <title>Evolutionary innovations through gain and loss of genes in the ectomycorrhizal Boletales.</title>
        <authorList>
            <person name="Wu G."/>
            <person name="Miyauchi S."/>
            <person name="Morin E."/>
            <person name="Kuo A."/>
            <person name="Drula E."/>
            <person name="Varga T."/>
            <person name="Kohler A."/>
            <person name="Feng B."/>
            <person name="Cao Y."/>
            <person name="Lipzen A."/>
            <person name="Daum C."/>
            <person name="Hundley H."/>
            <person name="Pangilinan J."/>
            <person name="Johnson J."/>
            <person name="Barry K."/>
            <person name="LaButti K."/>
            <person name="Ng V."/>
            <person name="Ahrendt S."/>
            <person name="Min B."/>
            <person name="Choi I.G."/>
            <person name="Park H."/>
            <person name="Plett J.M."/>
            <person name="Magnuson J."/>
            <person name="Spatafora J.W."/>
            <person name="Nagy L.G."/>
            <person name="Henrissat B."/>
            <person name="Grigoriev I.V."/>
            <person name="Yang Z.L."/>
            <person name="Xu J."/>
            <person name="Martin F.M."/>
        </authorList>
    </citation>
    <scope>NUCLEOTIDE SEQUENCE</scope>
    <source>
        <strain evidence="1">KUC20120723A-06</strain>
    </source>
</reference>
<keyword evidence="2" id="KW-1185">Reference proteome</keyword>
<dbReference type="EMBL" id="MU266391">
    <property type="protein sequence ID" value="KAH7925997.1"/>
    <property type="molecule type" value="Genomic_DNA"/>
</dbReference>
<protein>
    <submittedName>
        <fullName evidence="1">Uncharacterized protein</fullName>
    </submittedName>
</protein>
<evidence type="ECO:0000313" key="1">
    <source>
        <dbReference type="EMBL" id="KAH7925997.1"/>
    </source>
</evidence>
<dbReference type="Proteomes" id="UP000790709">
    <property type="component" value="Unassembled WGS sequence"/>
</dbReference>